<dbReference type="Proteomes" id="UP000238071">
    <property type="component" value="Unassembled WGS sequence"/>
</dbReference>
<dbReference type="SUPFAM" id="SSF52151">
    <property type="entry name" value="FabD/lysophospholipase-like"/>
    <property type="match status" value="1"/>
</dbReference>
<keyword evidence="3 6" id="KW-0808">Transferase</keyword>
<dbReference type="SUPFAM" id="SSF55048">
    <property type="entry name" value="Probable ACP-binding domain of malonyl-CoA ACP transacylase"/>
    <property type="match status" value="1"/>
</dbReference>
<dbReference type="GO" id="GO:0005829">
    <property type="term" value="C:cytosol"/>
    <property type="evidence" value="ECO:0007669"/>
    <property type="project" value="TreeGrafter"/>
</dbReference>
<evidence type="ECO:0000256" key="7">
    <source>
        <dbReference type="PIRSR" id="PIRSR000446-1"/>
    </source>
</evidence>
<evidence type="ECO:0000256" key="4">
    <source>
        <dbReference type="ARBA" id="ARBA00023315"/>
    </source>
</evidence>
<dbReference type="AlphaFoldDB" id="A0A2S6GVQ2"/>
<comment type="similarity">
    <text evidence="6">Belongs to the fabD family.</text>
</comment>
<dbReference type="PIRSF" id="PIRSF000446">
    <property type="entry name" value="Mct"/>
    <property type="match status" value="1"/>
</dbReference>
<protein>
    <recommendedName>
        <fullName evidence="2 6">Malonyl CoA-acyl carrier protein transacylase</fullName>
        <ecNumber evidence="1 6">2.3.1.39</ecNumber>
    </recommendedName>
</protein>
<dbReference type="InterPro" id="IPR016036">
    <property type="entry name" value="Malonyl_transacylase_ACP-bd"/>
</dbReference>
<evidence type="ECO:0000256" key="2">
    <source>
        <dbReference type="ARBA" id="ARBA00018953"/>
    </source>
</evidence>
<comment type="catalytic activity">
    <reaction evidence="5 6">
        <text>holo-[ACP] + malonyl-CoA = malonyl-[ACP] + CoA</text>
        <dbReference type="Rhea" id="RHEA:41792"/>
        <dbReference type="Rhea" id="RHEA-COMP:9623"/>
        <dbReference type="Rhea" id="RHEA-COMP:9685"/>
        <dbReference type="ChEBI" id="CHEBI:57287"/>
        <dbReference type="ChEBI" id="CHEBI:57384"/>
        <dbReference type="ChEBI" id="CHEBI:64479"/>
        <dbReference type="ChEBI" id="CHEBI:78449"/>
        <dbReference type="EC" id="2.3.1.39"/>
    </reaction>
</comment>
<dbReference type="Gene3D" id="3.40.366.10">
    <property type="entry name" value="Malonyl-Coenzyme A Acyl Carrier Protein, domain 2"/>
    <property type="match status" value="1"/>
</dbReference>
<evidence type="ECO:0000313" key="10">
    <source>
        <dbReference type="Proteomes" id="UP000238071"/>
    </source>
</evidence>
<dbReference type="Pfam" id="PF00698">
    <property type="entry name" value="Acyl_transf_1"/>
    <property type="match status" value="1"/>
</dbReference>
<dbReference type="InterPro" id="IPR004410">
    <property type="entry name" value="Malonyl_CoA-ACP_transAc_FabD"/>
</dbReference>
<dbReference type="SMART" id="SM00827">
    <property type="entry name" value="PKS_AT"/>
    <property type="match status" value="1"/>
</dbReference>
<evidence type="ECO:0000259" key="8">
    <source>
        <dbReference type="SMART" id="SM00827"/>
    </source>
</evidence>
<evidence type="ECO:0000256" key="6">
    <source>
        <dbReference type="PIRNR" id="PIRNR000446"/>
    </source>
</evidence>
<dbReference type="InterPro" id="IPR050858">
    <property type="entry name" value="Mal-CoA-ACP_Trans/PKS_FabD"/>
</dbReference>
<dbReference type="EMBL" id="PTIY01000010">
    <property type="protein sequence ID" value="PPK69304.1"/>
    <property type="molecule type" value="Genomic_DNA"/>
</dbReference>
<proteinExistence type="inferred from homology"/>
<dbReference type="GO" id="GO:0004314">
    <property type="term" value="F:[acyl-carrier-protein] S-malonyltransferase activity"/>
    <property type="evidence" value="ECO:0007669"/>
    <property type="project" value="UniProtKB-EC"/>
</dbReference>
<evidence type="ECO:0000256" key="3">
    <source>
        <dbReference type="ARBA" id="ARBA00022679"/>
    </source>
</evidence>
<dbReference type="PANTHER" id="PTHR42681">
    <property type="entry name" value="MALONYL-COA-ACYL CARRIER PROTEIN TRANSACYLASE, MITOCHONDRIAL"/>
    <property type="match status" value="1"/>
</dbReference>
<dbReference type="EC" id="2.3.1.39" evidence="1 6"/>
<name>A0A2S6GVQ2_9GAMM</name>
<keyword evidence="4 6" id="KW-0012">Acyltransferase</keyword>
<dbReference type="PANTHER" id="PTHR42681:SF1">
    <property type="entry name" value="MALONYL-COA-ACYL CARRIER PROTEIN TRANSACYLASE, MITOCHONDRIAL"/>
    <property type="match status" value="1"/>
</dbReference>
<keyword evidence="10" id="KW-1185">Reference proteome</keyword>
<dbReference type="RefSeq" id="WP_104424343.1">
    <property type="nucleotide sequence ID" value="NZ_PTIY01000010.1"/>
</dbReference>
<reference evidence="9 10" key="1">
    <citation type="submission" date="2018-02" db="EMBL/GenBank/DDBJ databases">
        <title>Subsurface microbial communities from deep shales in Ohio and West Virginia, USA.</title>
        <authorList>
            <person name="Wrighton K."/>
        </authorList>
    </citation>
    <scope>NUCLEOTIDE SEQUENCE [LARGE SCALE GENOMIC DNA]</scope>
    <source>
        <strain evidence="9 10">OWC-G53F</strain>
    </source>
</reference>
<comment type="caution">
    <text evidence="9">The sequence shown here is derived from an EMBL/GenBank/DDBJ whole genome shotgun (WGS) entry which is preliminary data.</text>
</comment>
<dbReference type="NCBIfam" id="TIGR00128">
    <property type="entry name" value="fabD"/>
    <property type="match status" value="1"/>
</dbReference>
<evidence type="ECO:0000256" key="1">
    <source>
        <dbReference type="ARBA" id="ARBA00013258"/>
    </source>
</evidence>
<dbReference type="InterPro" id="IPR001227">
    <property type="entry name" value="Ac_transferase_dom_sf"/>
</dbReference>
<dbReference type="OrthoDB" id="9808564at2"/>
<sequence>MNNQIYNLAFVFPGQGSQSVGMLTDLAASYPEVKHTFERASDALGKDLWSIVAKGPAEELNQTHNTQPAMLAAGVAVWEIWCKHSNVRPAWMAGHSLGEYTALVCSDAMAFEDGIKLVATRGLLMQEAVPSGAGAMAAILGLEDHQVVKVCADAAESEIVSAVNFNSPGQVVIAGNAAAVERAMLGAKAAGAKRAVLLPVSVPSHCALMESAAQKLDRQLQDTVIDTPKMTLIHNVDVASHSAPEVIRNALKEQLYKPVRWADSIKFMHDQGVTCFVECGPGKVLIGLNKRIARDAEHLSIYDPGTLNTVLEQLNG</sequence>
<accession>A0A2S6GVQ2</accession>
<organism evidence="9 10">
    <name type="scientific">Methylobacter tundripaludum</name>
    <dbReference type="NCBI Taxonomy" id="173365"/>
    <lineage>
        <taxon>Bacteria</taxon>
        <taxon>Pseudomonadati</taxon>
        <taxon>Pseudomonadota</taxon>
        <taxon>Gammaproteobacteria</taxon>
        <taxon>Methylococcales</taxon>
        <taxon>Methylococcaceae</taxon>
        <taxon>Methylobacter</taxon>
    </lineage>
</organism>
<feature type="domain" description="Malonyl-CoA:ACP transacylase (MAT)" evidence="8">
    <location>
        <begin position="11"/>
        <end position="309"/>
    </location>
</feature>
<gene>
    <name evidence="9" type="ORF">B0F88_11090</name>
</gene>
<dbReference type="GO" id="GO:0006633">
    <property type="term" value="P:fatty acid biosynthetic process"/>
    <property type="evidence" value="ECO:0007669"/>
    <property type="project" value="TreeGrafter"/>
</dbReference>
<feature type="active site" evidence="7">
    <location>
        <position position="205"/>
    </location>
</feature>
<dbReference type="InterPro" id="IPR024925">
    <property type="entry name" value="Malonyl_CoA-ACP_transAc"/>
</dbReference>
<evidence type="ECO:0000313" key="9">
    <source>
        <dbReference type="EMBL" id="PPK69304.1"/>
    </source>
</evidence>
<dbReference type="InterPro" id="IPR016035">
    <property type="entry name" value="Acyl_Trfase/lysoPLipase"/>
</dbReference>
<dbReference type="FunFam" id="3.30.70.250:FF:000001">
    <property type="entry name" value="Malonyl CoA-acyl carrier protein transacylase"/>
    <property type="match status" value="1"/>
</dbReference>
<dbReference type="Gene3D" id="3.30.70.250">
    <property type="entry name" value="Malonyl-CoA ACP transacylase, ACP-binding"/>
    <property type="match status" value="1"/>
</dbReference>
<feature type="active site" evidence="7">
    <location>
        <position position="96"/>
    </location>
</feature>
<evidence type="ECO:0000256" key="5">
    <source>
        <dbReference type="ARBA" id="ARBA00048462"/>
    </source>
</evidence>
<dbReference type="InterPro" id="IPR014043">
    <property type="entry name" value="Acyl_transferase_dom"/>
</dbReference>